<evidence type="ECO:0000256" key="4">
    <source>
        <dbReference type="ARBA" id="ARBA00022475"/>
    </source>
</evidence>
<keyword evidence="5 8" id="KW-0812">Transmembrane</keyword>
<feature type="transmembrane region" description="Helical" evidence="8">
    <location>
        <begin position="240"/>
        <end position="267"/>
    </location>
</feature>
<feature type="transmembrane region" description="Helical" evidence="8">
    <location>
        <begin position="279"/>
        <end position="297"/>
    </location>
</feature>
<feature type="transmembrane region" description="Helical" evidence="8">
    <location>
        <begin position="99"/>
        <end position="117"/>
    </location>
</feature>
<evidence type="ECO:0000256" key="8">
    <source>
        <dbReference type="SAM" id="Phobius"/>
    </source>
</evidence>
<dbReference type="InterPro" id="IPR000522">
    <property type="entry name" value="ABC_transptr_permease_BtuC"/>
</dbReference>
<dbReference type="CDD" id="cd06550">
    <property type="entry name" value="TM_ABC_iron-siderophores_like"/>
    <property type="match status" value="1"/>
</dbReference>
<keyword evidence="10" id="KW-1185">Reference proteome</keyword>
<comment type="subcellular location">
    <subcellularLocation>
        <location evidence="1">Cell membrane</location>
        <topology evidence="1">Multi-pass membrane protein</topology>
    </subcellularLocation>
</comment>
<evidence type="ECO:0000256" key="1">
    <source>
        <dbReference type="ARBA" id="ARBA00004651"/>
    </source>
</evidence>
<keyword evidence="3" id="KW-0813">Transport</keyword>
<dbReference type="SUPFAM" id="SSF81345">
    <property type="entry name" value="ABC transporter involved in vitamin B12 uptake, BtuC"/>
    <property type="match status" value="1"/>
</dbReference>
<dbReference type="InterPro" id="IPR037294">
    <property type="entry name" value="ABC_BtuC-like"/>
</dbReference>
<organism evidence="9 10">
    <name type="scientific">Thermovirga lienii (strain ATCC BAA-1197 / DSM 17291 / Cas60314)</name>
    <dbReference type="NCBI Taxonomy" id="580340"/>
    <lineage>
        <taxon>Bacteria</taxon>
        <taxon>Thermotogati</taxon>
        <taxon>Synergistota</taxon>
        <taxon>Synergistia</taxon>
        <taxon>Synergistales</taxon>
        <taxon>Thermovirgaceae</taxon>
        <taxon>Thermovirga</taxon>
    </lineage>
</organism>
<dbReference type="AlphaFoldDB" id="G7V7F4"/>
<comment type="similarity">
    <text evidence="2">Belongs to the binding-protein-dependent transport system permease family. FecCD subfamily.</text>
</comment>
<name>G7V7F4_THELD</name>
<dbReference type="PANTHER" id="PTHR30472">
    <property type="entry name" value="FERRIC ENTEROBACTIN TRANSPORT SYSTEM PERMEASE PROTEIN"/>
    <property type="match status" value="1"/>
</dbReference>
<feature type="transmembrane region" description="Helical" evidence="8">
    <location>
        <begin position="309"/>
        <end position="326"/>
    </location>
</feature>
<feature type="transmembrane region" description="Helical" evidence="8">
    <location>
        <begin position="7"/>
        <end position="27"/>
    </location>
</feature>
<keyword evidence="6 8" id="KW-1133">Transmembrane helix</keyword>
<evidence type="ECO:0000256" key="2">
    <source>
        <dbReference type="ARBA" id="ARBA00007935"/>
    </source>
</evidence>
<evidence type="ECO:0000313" key="10">
    <source>
        <dbReference type="Proteomes" id="UP000005868"/>
    </source>
</evidence>
<feature type="transmembrane region" description="Helical" evidence="8">
    <location>
        <begin position="195"/>
        <end position="215"/>
    </location>
</feature>
<dbReference type="GO" id="GO:0022857">
    <property type="term" value="F:transmembrane transporter activity"/>
    <property type="evidence" value="ECO:0007669"/>
    <property type="project" value="InterPro"/>
</dbReference>
<keyword evidence="7 8" id="KW-0472">Membrane</keyword>
<sequence>MGKRRVNCLLGFTTLFGVLILCVFWSLSVGEAPISIRRVFSVLGSLVWGNPDGFQVQERLILLDIRLPRVVSALLVGACLSTSGVIYQGLLMNVLAEPYTLGVATGAAFGASLAFLLGLRPVAIFAFVGGAASLLVSMALAGGSKGIKNSPRLILAGVVVSSILSAGITLLKALAGQQAAVIVFWLLGSFSSADWSQAFLVFASAMAVLTVGLFYSREMDIIASGGPAEALGVDEGRTKLALLFLSSLATSVAVSTCGVIGFVGLVVPHLLRLIFGPGHRGLVVLAFLGGGILLVVADTFSRMLGELPIGVLTALTGGPVFCFLLWKGR</sequence>
<dbReference type="eggNOG" id="COG0609">
    <property type="taxonomic scope" value="Bacteria"/>
</dbReference>
<dbReference type="STRING" id="580340.Tlie_1548"/>
<dbReference type="Pfam" id="PF01032">
    <property type="entry name" value="FecCD"/>
    <property type="match status" value="1"/>
</dbReference>
<accession>G7V7F4</accession>
<dbReference type="PANTHER" id="PTHR30472:SF25">
    <property type="entry name" value="ABC TRANSPORTER PERMEASE PROTEIN MJ0876-RELATED"/>
    <property type="match status" value="1"/>
</dbReference>
<feature type="transmembrane region" description="Helical" evidence="8">
    <location>
        <begin position="70"/>
        <end position="87"/>
    </location>
</feature>
<evidence type="ECO:0000256" key="7">
    <source>
        <dbReference type="ARBA" id="ARBA00023136"/>
    </source>
</evidence>
<dbReference type="KEGG" id="tli:Tlie_1548"/>
<evidence type="ECO:0000313" key="9">
    <source>
        <dbReference type="EMBL" id="AER67270.1"/>
    </source>
</evidence>
<gene>
    <name evidence="9" type="ordered locus">Tlie_1548</name>
</gene>
<dbReference type="EMBL" id="CP003096">
    <property type="protein sequence ID" value="AER67270.1"/>
    <property type="molecule type" value="Genomic_DNA"/>
</dbReference>
<dbReference type="HOGENOM" id="CLU_013016_0_1_0"/>
<evidence type="ECO:0000256" key="5">
    <source>
        <dbReference type="ARBA" id="ARBA00022692"/>
    </source>
</evidence>
<evidence type="ECO:0000256" key="3">
    <source>
        <dbReference type="ARBA" id="ARBA00022448"/>
    </source>
</evidence>
<evidence type="ECO:0000256" key="6">
    <source>
        <dbReference type="ARBA" id="ARBA00022989"/>
    </source>
</evidence>
<dbReference type="Gene3D" id="1.10.3470.10">
    <property type="entry name" value="ABC transporter involved in vitamin B12 uptake, BtuC"/>
    <property type="match status" value="1"/>
</dbReference>
<feature type="transmembrane region" description="Helical" evidence="8">
    <location>
        <begin position="123"/>
        <end position="141"/>
    </location>
</feature>
<dbReference type="Proteomes" id="UP000005868">
    <property type="component" value="Chromosome"/>
</dbReference>
<reference evidence="9 10" key="2">
    <citation type="journal article" date="2012" name="Stand. Genomic Sci.">
        <title>Genome sequence of the moderately thermophilic, amino-acid-degrading and sulfur-reducing bacterium Thermovirga lienii type strain (Cas60314(T)).</title>
        <authorList>
            <person name="Goker M."/>
            <person name="Saunders E."/>
            <person name="Lapidus A."/>
            <person name="Nolan M."/>
            <person name="Lucas S."/>
            <person name="Hammon N."/>
            <person name="Deshpande S."/>
            <person name="Cheng J.F."/>
            <person name="Han C."/>
            <person name="Tapia R."/>
            <person name="Goodwin L.A."/>
            <person name="Pitluck S."/>
            <person name="Liolios K."/>
            <person name="Mavromatis K."/>
            <person name="Pagani I."/>
            <person name="Ivanova N."/>
            <person name="Mikhailova N."/>
            <person name="Pati A."/>
            <person name="Chen A."/>
            <person name="Palaniappan K."/>
            <person name="Land M."/>
            <person name="Chang Y.J."/>
            <person name="Jeffries C.D."/>
            <person name="Brambilla E.M."/>
            <person name="Rohde M."/>
            <person name="Spring S."/>
            <person name="Detter J.C."/>
            <person name="Woyke T."/>
            <person name="Bristow J."/>
            <person name="Eisen J.A."/>
            <person name="Markowitz V."/>
            <person name="Hugenholtz P."/>
            <person name="Kyrpides N.C."/>
            <person name="Klenk H.P."/>
        </authorList>
    </citation>
    <scope>NUCLEOTIDE SEQUENCE [LARGE SCALE GENOMIC DNA]</scope>
    <source>
        <strain evidence="10">ATCC BAA-1197 / DSM 17291 / Cas60314</strain>
    </source>
</reference>
<feature type="transmembrane region" description="Helical" evidence="8">
    <location>
        <begin position="153"/>
        <end position="175"/>
    </location>
</feature>
<keyword evidence="4" id="KW-1003">Cell membrane</keyword>
<dbReference type="GO" id="GO:0005886">
    <property type="term" value="C:plasma membrane"/>
    <property type="evidence" value="ECO:0007669"/>
    <property type="project" value="UniProtKB-SubCell"/>
</dbReference>
<reference evidence="10" key="1">
    <citation type="submission" date="2011-10" db="EMBL/GenBank/DDBJ databases">
        <title>The complete genome of chromosome of Thermovirga lienii DSM 17291.</title>
        <authorList>
            <consortium name="US DOE Joint Genome Institute (JGI-PGF)"/>
            <person name="Lucas S."/>
            <person name="Copeland A."/>
            <person name="Lapidus A."/>
            <person name="Glavina del Rio T."/>
            <person name="Dalin E."/>
            <person name="Tice H."/>
            <person name="Bruce D."/>
            <person name="Goodwin L."/>
            <person name="Pitluck S."/>
            <person name="Peters L."/>
            <person name="Mikhailova N."/>
            <person name="Saunders E."/>
            <person name="Kyrpides N."/>
            <person name="Mavromatis K."/>
            <person name="Ivanova N."/>
            <person name="Last F.I."/>
            <person name="Brettin T."/>
            <person name="Detter J.C."/>
            <person name="Han C."/>
            <person name="Larimer F."/>
            <person name="Land M."/>
            <person name="Hauser L."/>
            <person name="Markowitz V."/>
            <person name="Cheng J.-F."/>
            <person name="Hugenholtz P."/>
            <person name="Woyke T."/>
            <person name="Wu D."/>
            <person name="Spring S."/>
            <person name="Schroeder M."/>
            <person name="Brambilla E.-M."/>
            <person name="Klenk H.-P."/>
            <person name="Eisen J.A."/>
        </authorList>
    </citation>
    <scope>NUCLEOTIDE SEQUENCE [LARGE SCALE GENOMIC DNA]</scope>
    <source>
        <strain evidence="10">ATCC BAA-1197 / DSM 17291 / Cas60314</strain>
    </source>
</reference>
<proteinExistence type="inferred from homology"/>
<protein>
    <submittedName>
        <fullName evidence="9">Transport system permease protein</fullName>
    </submittedName>
</protein>